<keyword evidence="2" id="KW-0808">Transferase</keyword>
<dbReference type="Proteomes" id="UP000788153">
    <property type="component" value="Unassembled WGS sequence"/>
</dbReference>
<accession>A0ABX0TZP5</accession>
<keyword evidence="6" id="KW-1185">Reference proteome</keyword>
<evidence type="ECO:0000259" key="3">
    <source>
        <dbReference type="Pfam" id="PF00534"/>
    </source>
</evidence>
<dbReference type="PANTHER" id="PTHR12526">
    <property type="entry name" value="GLYCOSYLTRANSFERASE"/>
    <property type="match status" value="1"/>
</dbReference>
<evidence type="ECO:0000313" key="6">
    <source>
        <dbReference type="Proteomes" id="UP000788153"/>
    </source>
</evidence>
<evidence type="ECO:0000256" key="1">
    <source>
        <dbReference type="ARBA" id="ARBA00022676"/>
    </source>
</evidence>
<dbReference type="EMBL" id="JAASQP010000001">
    <property type="protein sequence ID" value="NIJ23789.1"/>
    <property type="molecule type" value="Genomic_DNA"/>
</dbReference>
<name>A0ABX0TZP5_9SPHN</name>
<evidence type="ECO:0000259" key="4">
    <source>
        <dbReference type="Pfam" id="PF13579"/>
    </source>
</evidence>
<dbReference type="RefSeq" id="WP_140231398.1">
    <property type="nucleotide sequence ID" value="NZ_BAAAEV010000001.1"/>
</dbReference>
<comment type="caution">
    <text evidence="5">The sequence shown here is derived from an EMBL/GenBank/DDBJ whole genome shotgun (WGS) entry which is preliminary data.</text>
</comment>
<feature type="domain" description="Glycosyl transferase family 1" evidence="3">
    <location>
        <begin position="193"/>
        <end position="332"/>
    </location>
</feature>
<gene>
    <name evidence="5" type="ORF">FHT01_001331</name>
</gene>
<reference evidence="5 6" key="1">
    <citation type="submission" date="2020-03" db="EMBL/GenBank/DDBJ databases">
        <title>Genomic Encyclopedia of Type Strains, Phase IV (KMG-IV): sequencing the most valuable type-strain genomes for metagenomic binning, comparative biology and taxonomic classification.</title>
        <authorList>
            <person name="Goeker M."/>
        </authorList>
    </citation>
    <scope>NUCLEOTIDE SEQUENCE [LARGE SCALE GENOMIC DNA]</scope>
    <source>
        <strain evidence="5 6">DSM 22753</strain>
    </source>
</reference>
<dbReference type="PANTHER" id="PTHR12526:SF510">
    <property type="entry name" value="D-INOSITOL 3-PHOSPHATE GLYCOSYLTRANSFERASE"/>
    <property type="match status" value="1"/>
</dbReference>
<dbReference type="InterPro" id="IPR001296">
    <property type="entry name" value="Glyco_trans_1"/>
</dbReference>
<proteinExistence type="predicted"/>
<dbReference type="Pfam" id="PF00534">
    <property type="entry name" value="Glycos_transf_1"/>
    <property type="match status" value="1"/>
</dbReference>
<dbReference type="Pfam" id="PF13579">
    <property type="entry name" value="Glyco_trans_4_4"/>
    <property type="match status" value="1"/>
</dbReference>
<dbReference type="SUPFAM" id="SSF53756">
    <property type="entry name" value="UDP-Glycosyltransferase/glycogen phosphorylase"/>
    <property type="match status" value="1"/>
</dbReference>
<evidence type="ECO:0000313" key="5">
    <source>
        <dbReference type="EMBL" id="NIJ23789.1"/>
    </source>
</evidence>
<protein>
    <submittedName>
        <fullName evidence="5">Glycosyltransferase involved in cell wall biosynthesis</fullName>
    </submittedName>
</protein>
<dbReference type="Gene3D" id="3.40.50.2000">
    <property type="entry name" value="Glycogen Phosphorylase B"/>
    <property type="match status" value="2"/>
</dbReference>
<dbReference type="CDD" id="cd03811">
    <property type="entry name" value="GT4_GT28_WabH-like"/>
    <property type="match status" value="1"/>
</dbReference>
<evidence type="ECO:0000256" key="2">
    <source>
        <dbReference type="ARBA" id="ARBA00022679"/>
    </source>
</evidence>
<feature type="domain" description="Glycosyltransferase subfamily 4-like N-terminal" evidence="4">
    <location>
        <begin position="22"/>
        <end position="176"/>
    </location>
</feature>
<organism evidence="5 6">
    <name type="scientific">Sphingomonas japonica</name>
    <dbReference type="NCBI Taxonomy" id="511662"/>
    <lineage>
        <taxon>Bacteria</taxon>
        <taxon>Pseudomonadati</taxon>
        <taxon>Pseudomonadota</taxon>
        <taxon>Alphaproteobacteria</taxon>
        <taxon>Sphingomonadales</taxon>
        <taxon>Sphingomonadaceae</taxon>
        <taxon>Sphingomonas</taxon>
    </lineage>
</organism>
<dbReference type="InterPro" id="IPR028098">
    <property type="entry name" value="Glyco_trans_4-like_N"/>
</dbReference>
<sequence length="367" mass="38763">MTAIPSPQARHILSFAQSLDGGGVERALLRMAGGWAGRGRRVTLLIGDASGPLAGEVPPSVETVELGDARYTALLAIAERVRAAAPDLIFCPGNHYSAIAAMLRLRLGRKCPPIVGKLSNALVRGDQPAPVAWGYRRWLKLHPRFLDALVAMTPGMAREAEAAMAMPHDRIAVIANPPPTALSDAAPIALPQGRFVLGVGRLARQKRWDRALAAFALLPDRDLSLLIAGEGDARGALEAQARTLGIADRVTLPGYVADPLPAMRAAALVLLTSDFEGVPGVLREAIALGTPVVATDASVAVREIVGPDQGSVVAREDAAGLVAAIGEWLERPRPEVPVGREEDSIDAYLALFDEVISGPAFRFQLPD</sequence>
<keyword evidence="1" id="KW-0328">Glycosyltransferase</keyword>